<comment type="caution">
    <text evidence="9">The sequence shown here is derived from an EMBL/GenBank/DDBJ whole genome shotgun (WGS) entry which is preliminary data.</text>
</comment>
<evidence type="ECO:0000259" key="8">
    <source>
        <dbReference type="Pfam" id="PF05057"/>
    </source>
</evidence>
<reference evidence="9 10" key="1">
    <citation type="submission" date="2023-01" db="EMBL/GenBank/DDBJ databases">
        <title>Analysis of 21 Apiospora genomes using comparative genomics revels a genus with tremendous synthesis potential of carbohydrate active enzymes and secondary metabolites.</title>
        <authorList>
            <person name="Sorensen T."/>
        </authorList>
    </citation>
    <scope>NUCLEOTIDE SEQUENCE [LARGE SCALE GENOMIC DNA]</scope>
    <source>
        <strain evidence="9 10">CBS 33761</strain>
    </source>
</reference>
<evidence type="ECO:0000256" key="4">
    <source>
        <dbReference type="ARBA" id="ARBA00007920"/>
    </source>
</evidence>
<comment type="subcellular location">
    <subcellularLocation>
        <location evidence="2">Endoplasmic reticulum</location>
    </subcellularLocation>
    <subcellularLocation>
        <location evidence="3">Membrane</location>
    </subcellularLocation>
    <subcellularLocation>
        <location evidence="1">Mitochondrion</location>
    </subcellularLocation>
</comment>
<comment type="similarity">
    <text evidence="4">Belongs to the putative lipase ROG1 family.</text>
</comment>
<name>A0ABR1U9T4_9PEZI</name>
<keyword evidence="5" id="KW-0256">Endoplasmic reticulum</keyword>
<keyword evidence="7" id="KW-0472">Membrane</keyword>
<evidence type="ECO:0000256" key="7">
    <source>
        <dbReference type="ARBA" id="ARBA00023136"/>
    </source>
</evidence>
<evidence type="ECO:0000256" key="6">
    <source>
        <dbReference type="ARBA" id="ARBA00023128"/>
    </source>
</evidence>
<gene>
    <name evidence="9" type="ORF">PG993_000885</name>
</gene>
<dbReference type="InterPro" id="IPR029058">
    <property type="entry name" value="AB_hydrolase_fold"/>
</dbReference>
<keyword evidence="10" id="KW-1185">Reference proteome</keyword>
<evidence type="ECO:0000313" key="9">
    <source>
        <dbReference type="EMBL" id="KAK8055658.1"/>
    </source>
</evidence>
<evidence type="ECO:0000256" key="5">
    <source>
        <dbReference type="ARBA" id="ARBA00022824"/>
    </source>
</evidence>
<dbReference type="PANTHER" id="PTHR48182">
    <property type="entry name" value="PROTEIN SERAC1"/>
    <property type="match status" value="1"/>
</dbReference>
<dbReference type="InterPro" id="IPR052374">
    <property type="entry name" value="SERAC1"/>
</dbReference>
<dbReference type="EMBL" id="JAQQWK010000001">
    <property type="protein sequence ID" value="KAK8055658.1"/>
    <property type="molecule type" value="Genomic_DNA"/>
</dbReference>
<organism evidence="9 10">
    <name type="scientific">Apiospora rasikravindrae</name>
    <dbReference type="NCBI Taxonomy" id="990691"/>
    <lineage>
        <taxon>Eukaryota</taxon>
        <taxon>Fungi</taxon>
        <taxon>Dikarya</taxon>
        <taxon>Ascomycota</taxon>
        <taxon>Pezizomycotina</taxon>
        <taxon>Sordariomycetes</taxon>
        <taxon>Xylariomycetidae</taxon>
        <taxon>Amphisphaeriales</taxon>
        <taxon>Apiosporaceae</taxon>
        <taxon>Apiospora</taxon>
    </lineage>
</organism>
<keyword evidence="6" id="KW-0496">Mitochondrion</keyword>
<evidence type="ECO:0000256" key="1">
    <source>
        <dbReference type="ARBA" id="ARBA00004173"/>
    </source>
</evidence>
<evidence type="ECO:0000256" key="3">
    <source>
        <dbReference type="ARBA" id="ARBA00004370"/>
    </source>
</evidence>
<protein>
    <recommendedName>
        <fullName evidence="8">DUF676 domain-containing protein</fullName>
    </recommendedName>
</protein>
<dbReference type="Pfam" id="PF05057">
    <property type="entry name" value="DUF676"/>
    <property type="match status" value="1"/>
</dbReference>
<dbReference type="InterPro" id="IPR007751">
    <property type="entry name" value="DUF676_lipase-like"/>
</dbReference>
<dbReference type="Proteomes" id="UP001444661">
    <property type="component" value="Unassembled WGS sequence"/>
</dbReference>
<accession>A0ABR1U9T4</accession>
<feature type="domain" description="DUF676" evidence="8">
    <location>
        <begin position="126"/>
        <end position="197"/>
    </location>
</feature>
<evidence type="ECO:0000313" key="10">
    <source>
        <dbReference type="Proteomes" id="UP001444661"/>
    </source>
</evidence>
<proteinExistence type="inferred from homology"/>
<dbReference type="PANTHER" id="PTHR48182:SF2">
    <property type="entry name" value="PROTEIN SERAC1"/>
    <property type="match status" value="1"/>
</dbReference>
<evidence type="ECO:0000256" key="2">
    <source>
        <dbReference type="ARBA" id="ARBA00004240"/>
    </source>
</evidence>
<dbReference type="Gene3D" id="3.40.50.1820">
    <property type="entry name" value="alpha/beta hydrolase"/>
    <property type="match status" value="1"/>
</dbReference>
<dbReference type="SUPFAM" id="SSF53474">
    <property type="entry name" value="alpha/beta-Hydrolases"/>
    <property type="match status" value="1"/>
</dbReference>
<sequence>MSGSSSFSLPRTKTIESGSMGLDLVYTPDNAHKVIIVFMHGLGGTSRWAWPKNRDPELFWPLIFLPLESDICLARILTFGYNAGFHKTGNISTSVFYFAKELLFDLKYGKDAELDDLDMGRVPLIFAVHSLGGLVVREAYMQGQNDPEYEAIIKAITAIRFLATPHRGSTLAQTLNRILDTTLFIKSKQYVADLTRNPLTLQNLNDQFRHIAPKLDIVSFTRHYRPL</sequence>